<dbReference type="Gene3D" id="2.40.50.1020">
    <property type="entry name" value="LytTr DNA-binding domain"/>
    <property type="match status" value="1"/>
</dbReference>
<feature type="domain" description="HTH LytTR-type" evidence="3">
    <location>
        <begin position="146"/>
        <end position="253"/>
    </location>
</feature>
<feature type="modified residue" description="4-aspartylphosphate" evidence="1">
    <location>
        <position position="55"/>
    </location>
</feature>
<keyword evidence="1" id="KW-0597">Phosphoprotein</keyword>
<evidence type="ECO:0000259" key="2">
    <source>
        <dbReference type="PROSITE" id="PS50110"/>
    </source>
</evidence>
<dbReference type="OrthoDB" id="646623at2"/>
<reference evidence="5" key="1">
    <citation type="submission" date="2014-11" db="EMBL/GenBank/DDBJ databases">
        <title>Genome sequencing of Roseivirga sp. D-25.</title>
        <authorList>
            <person name="Selvaratnam C."/>
            <person name="Thevarajoo S."/>
            <person name="Goh K.M."/>
            <person name="Eee R."/>
            <person name="Chan K.-G."/>
            <person name="Chong C.S."/>
        </authorList>
    </citation>
    <scope>NUCLEOTIDE SEQUENCE [LARGE SCALE GENOMIC DNA]</scope>
    <source>
        <strain evidence="5">D-25</strain>
    </source>
</reference>
<dbReference type="PANTHER" id="PTHR37299:SF1">
    <property type="entry name" value="STAGE 0 SPORULATION PROTEIN A HOMOLOG"/>
    <property type="match status" value="1"/>
</dbReference>
<dbReference type="RefSeq" id="WP_053221703.1">
    <property type="nucleotide sequence ID" value="NZ_JSVA01000001.1"/>
</dbReference>
<dbReference type="PROSITE" id="PS50930">
    <property type="entry name" value="HTH_LYTTR"/>
    <property type="match status" value="1"/>
</dbReference>
<evidence type="ECO:0000259" key="3">
    <source>
        <dbReference type="PROSITE" id="PS50930"/>
    </source>
</evidence>
<dbReference type="PROSITE" id="PS50110">
    <property type="entry name" value="RESPONSE_REGULATORY"/>
    <property type="match status" value="1"/>
</dbReference>
<dbReference type="Proteomes" id="UP000036908">
    <property type="component" value="Unassembled WGS sequence"/>
</dbReference>
<dbReference type="Gene3D" id="3.40.50.2300">
    <property type="match status" value="1"/>
</dbReference>
<dbReference type="Pfam" id="PF04397">
    <property type="entry name" value="LytTR"/>
    <property type="match status" value="1"/>
</dbReference>
<feature type="domain" description="Response regulatory" evidence="2">
    <location>
        <begin position="2"/>
        <end position="115"/>
    </location>
</feature>
<dbReference type="SUPFAM" id="SSF52172">
    <property type="entry name" value="CheY-like"/>
    <property type="match status" value="1"/>
</dbReference>
<evidence type="ECO:0000256" key="1">
    <source>
        <dbReference type="PROSITE-ProRule" id="PRU00169"/>
    </source>
</evidence>
<dbReference type="GO" id="GO:0003677">
    <property type="term" value="F:DNA binding"/>
    <property type="evidence" value="ECO:0007669"/>
    <property type="project" value="InterPro"/>
</dbReference>
<dbReference type="InterPro" id="IPR001789">
    <property type="entry name" value="Sig_transdc_resp-reg_receiver"/>
</dbReference>
<accession>A0A0L8AQF8</accession>
<dbReference type="InterPro" id="IPR046947">
    <property type="entry name" value="LytR-like"/>
</dbReference>
<protein>
    <recommendedName>
        <fullName evidence="6">LytTR family transcriptional regulator</fullName>
    </recommendedName>
</protein>
<evidence type="ECO:0008006" key="6">
    <source>
        <dbReference type="Google" id="ProtNLM"/>
    </source>
</evidence>
<dbReference type="InterPro" id="IPR011006">
    <property type="entry name" value="CheY-like_superfamily"/>
</dbReference>
<organism evidence="4 5">
    <name type="scientific">Roseivirga seohaensis subsp. aquiponti</name>
    <dbReference type="NCBI Taxonomy" id="1566026"/>
    <lineage>
        <taxon>Bacteria</taxon>
        <taxon>Pseudomonadati</taxon>
        <taxon>Bacteroidota</taxon>
        <taxon>Cytophagia</taxon>
        <taxon>Cytophagales</taxon>
        <taxon>Roseivirgaceae</taxon>
        <taxon>Roseivirga</taxon>
    </lineage>
</organism>
<dbReference type="SMART" id="SM00850">
    <property type="entry name" value="LytTR"/>
    <property type="match status" value="1"/>
</dbReference>
<dbReference type="PATRIC" id="fig|1566026.4.peg.79"/>
<dbReference type="GO" id="GO:0000156">
    <property type="term" value="F:phosphorelay response regulator activity"/>
    <property type="evidence" value="ECO:0007669"/>
    <property type="project" value="InterPro"/>
</dbReference>
<dbReference type="EMBL" id="JSVA01000001">
    <property type="protein sequence ID" value="KOF04554.1"/>
    <property type="molecule type" value="Genomic_DNA"/>
</dbReference>
<evidence type="ECO:0000313" key="5">
    <source>
        <dbReference type="Proteomes" id="UP000036908"/>
    </source>
</evidence>
<comment type="caution">
    <text evidence="4">The sequence shown here is derived from an EMBL/GenBank/DDBJ whole genome shotgun (WGS) entry which is preliminary data.</text>
</comment>
<evidence type="ECO:0000313" key="4">
    <source>
        <dbReference type="EMBL" id="KOF04554.1"/>
    </source>
</evidence>
<gene>
    <name evidence="4" type="ORF">OB69_00380</name>
</gene>
<dbReference type="AlphaFoldDB" id="A0A0L8AQF8"/>
<proteinExistence type="predicted"/>
<sequence>MKVLIIEDERLASERLIELLKELKPELEIVATIRSVEAGLLWFENNEDPNFIVSDIQLLDGTSFEIFEQHKPKCKVIFTTAYNQYAIKAFEVNSVDYLLKPIQREKLANALEKIEEQSAISTSLAFDLSQIKALINEQNKEYKSRFLTKIGQRIRAIPTEKIAYFYTHDKLTYIVTFEKQKYIIDNTLEEVDQMLNPKQFFRVNRKFLVHFDAVSDIHPYFKGRVKLSLSPEIDEDIVVSSEKTPLFKQWLDN</sequence>
<dbReference type="PANTHER" id="PTHR37299">
    <property type="entry name" value="TRANSCRIPTIONAL REGULATOR-RELATED"/>
    <property type="match status" value="1"/>
</dbReference>
<name>A0A0L8AQF8_9BACT</name>
<dbReference type="Pfam" id="PF00072">
    <property type="entry name" value="Response_reg"/>
    <property type="match status" value="1"/>
</dbReference>
<dbReference type="InterPro" id="IPR007492">
    <property type="entry name" value="LytTR_DNA-bd_dom"/>
</dbReference>
<keyword evidence="5" id="KW-1185">Reference proteome</keyword>
<dbReference type="SMART" id="SM00448">
    <property type="entry name" value="REC"/>
    <property type="match status" value="1"/>
</dbReference>